<protein>
    <recommendedName>
        <fullName evidence="4">Malate dehydrogenase</fullName>
    </recommendedName>
</protein>
<dbReference type="AlphaFoldDB" id="A0A8H3GN61"/>
<dbReference type="PANTHER" id="PTHR35567:SF1">
    <property type="entry name" value="CONSERVED FUNGAL PROTEIN (AFU_ORTHOLOGUE AFUA_1G14230)"/>
    <property type="match status" value="1"/>
</dbReference>
<gene>
    <name evidence="2" type="ORF">RDB_LOCUS59282</name>
</gene>
<comment type="caution">
    <text evidence="2">The sequence shown here is derived from an EMBL/GenBank/DDBJ whole genome shotgun (WGS) entry which is preliminary data.</text>
</comment>
<evidence type="ECO:0000313" key="2">
    <source>
        <dbReference type="EMBL" id="CAE6458935.1"/>
    </source>
</evidence>
<dbReference type="InterPro" id="IPR021851">
    <property type="entry name" value="DUF3455"/>
</dbReference>
<evidence type="ECO:0000313" key="3">
    <source>
        <dbReference type="Proteomes" id="UP000663853"/>
    </source>
</evidence>
<name>A0A8H3GN61_9AGAM</name>
<feature type="chain" id="PRO_5034134357" description="Malate dehydrogenase" evidence="1">
    <location>
        <begin position="20"/>
        <end position="225"/>
    </location>
</feature>
<evidence type="ECO:0008006" key="4">
    <source>
        <dbReference type="Google" id="ProtNLM"/>
    </source>
</evidence>
<feature type="signal peptide" evidence="1">
    <location>
        <begin position="1"/>
        <end position="19"/>
    </location>
</feature>
<dbReference type="PANTHER" id="PTHR35567">
    <property type="entry name" value="MALATE DEHYDROGENASE (AFU_ORTHOLOGUE AFUA_2G13800)"/>
    <property type="match status" value="1"/>
</dbReference>
<dbReference type="Proteomes" id="UP000663853">
    <property type="component" value="Unassembled WGS sequence"/>
</dbReference>
<sequence>MHLPGFVTIILSALTLALAVPTGKDHGCSVSHAKLDLPDTQAISIPDGVKPEYIVLAIGTQNYTCTNAGNYSTSGVLSILIDISCLHASNSTAFEDVQNSAYNLFLTSQNEMPTLNQIQGAIGYPPFILGDHYFTPRASTIAPEFDFRKSQEGNADAFVIGRQVGGIPSPEGSQNIDWLQLEATEGQLAKYIYRVDTRGGQPPESCSGEGQDRIVPYTAKYWFFD</sequence>
<dbReference type="Pfam" id="PF11937">
    <property type="entry name" value="DUF3455"/>
    <property type="match status" value="1"/>
</dbReference>
<keyword evidence="1" id="KW-0732">Signal</keyword>
<reference evidence="2" key="1">
    <citation type="submission" date="2021-01" db="EMBL/GenBank/DDBJ databases">
        <authorList>
            <person name="Kaushik A."/>
        </authorList>
    </citation>
    <scope>NUCLEOTIDE SEQUENCE</scope>
    <source>
        <strain evidence="2">AG6-10EEA</strain>
    </source>
</reference>
<proteinExistence type="predicted"/>
<organism evidence="2 3">
    <name type="scientific">Rhizoctonia solani</name>
    <dbReference type="NCBI Taxonomy" id="456999"/>
    <lineage>
        <taxon>Eukaryota</taxon>
        <taxon>Fungi</taxon>
        <taxon>Dikarya</taxon>
        <taxon>Basidiomycota</taxon>
        <taxon>Agaricomycotina</taxon>
        <taxon>Agaricomycetes</taxon>
        <taxon>Cantharellales</taxon>
        <taxon>Ceratobasidiaceae</taxon>
        <taxon>Rhizoctonia</taxon>
    </lineage>
</organism>
<evidence type="ECO:0000256" key="1">
    <source>
        <dbReference type="SAM" id="SignalP"/>
    </source>
</evidence>
<accession>A0A8H3GN61</accession>
<dbReference type="EMBL" id="CAJMXA010001358">
    <property type="protein sequence ID" value="CAE6458935.1"/>
    <property type="molecule type" value="Genomic_DNA"/>
</dbReference>